<evidence type="ECO:0000256" key="10">
    <source>
        <dbReference type="SAM" id="MobiDB-lite"/>
    </source>
</evidence>
<dbReference type="InterPro" id="IPR013655">
    <property type="entry name" value="PAS_fold_3"/>
</dbReference>
<dbReference type="SUPFAM" id="SSF52172">
    <property type="entry name" value="CheY-like"/>
    <property type="match status" value="1"/>
</dbReference>
<dbReference type="SUPFAM" id="SSF52738">
    <property type="entry name" value="Methylesterase CheB, C-terminal domain"/>
    <property type="match status" value="1"/>
</dbReference>
<name>A0ABT9N6V0_9ACTN</name>
<feature type="active site" evidence="8">
    <location>
        <position position="136"/>
    </location>
</feature>
<comment type="caution">
    <text evidence="17">The sequence shown here is derived from an EMBL/GenBank/DDBJ whole genome shotgun (WGS) entry which is preliminary data.</text>
</comment>
<reference evidence="17 18" key="1">
    <citation type="submission" date="2023-07" db="EMBL/GenBank/DDBJ databases">
        <title>Sequencing the genomes of 1000 actinobacteria strains.</title>
        <authorList>
            <person name="Klenk H.-P."/>
        </authorList>
    </citation>
    <scope>NUCLEOTIDE SEQUENCE [LARGE SCALE GENOMIC DNA]</scope>
    <source>
        <strain evidence="17 18">DSM 44710</strain>
    </source>
</reference>
<feature type="region of interest" description="Disordered" evidence="10">
    <location>
        <begin position="273"/>
        <end position="293"/>
    </location>
</feature>
<dbReference type="Pfam" id="PF08447">
    <property type="entry name" value="PAS_3"/>
    <property type="match status" value="1"/>
</dbReference>
<organism evidence="17 18">
    <name type="scientific">Catenuloplanes nepalensis</name>
    <dbReference type="NCBI Taxonomy" id="587533"/>
    <lineage>
        <taxon>Bacteria</taxon>
        <taxon>Bacillati</taxon>
        <taxon>Actinomycetota</taxon>
        <taxon>Actinomycetes</taxon>
        <taxon>Micromonosporales</taxon>
        <taxon>Micromonosporaceae</taxon>
        <taxon>Catenuloplanes</taxon>
    </lineage>
</organism>
<evidence type="ECO:0000259" key="15">
    <source>
        <dbReference type="PROSITE" id="PS50113"/>
    </source>
</evidence>
<dbReference type="InterPro" id="IPR036890">
    <property type="entry name" value="HATPase_C_sf"/>
</dbReference>
<evidence type="ECO:0000259" key="12">
    <source>
        <dbReference type="PROSITE" id="PS50109"/>
    </source>
</evidence>
<feature type="transmembrane region" description="Helical" evidence="11">
    <location>
        <begin position="12"/>
        <end position="32"/>
    </location>
</feature>
<keyword evidence="7" id="KW-0902">Two-component regulatory system</keyword>
<dbReference type="InterPro" id="IPR000673">
    <property type="entry name" value="Sig_transdc_resp-reg_Me-estase"/>
</dbReference>
<dbReference type="InterPro" id="IPR029016">
    <property type="entry name" value="GAF-like_dom_sf"/>
</dbReference>
<dbReference type="InterPro" id="IPR000014">
    <property type="entry name" value="PAS"/>
</dbReference>
<dbReference type="SUPFAM" id="SSF55785">
    <property type="entry name" value="PYP-like sensor domain (PAS domain)"/>
    <property type="match status" value="2"/>
</dbReference>
<dbReference type="PANTHER" id="PTHR43547">
    <property type="entry name" value="TWO-COMPONENT HISTIDINE KINASE"/>
    <property type="match status" value="1"/>
</dbReference>
<feature type="active site" evidence="8">
    <location>
        <position position="18"/>
    </location>
</feature>
<feature type="domain" description="PAS" evidence="14">
    <location>
        <begin position="1116"/>
        <end position="1186"/>
    </location>
</feature>
<dbReference type="InterPro" id="IPR013656">
    <property type="entry name" value="PAS_4"/>
</dbReference>
<evidence type="ECO:0000256" key="9">
    <source>
        <dbReference type="PROSITE-ProRule" id="PRU00169"/>
    </source>
</evidence>
<feature type="domain" description="PAS" evidence="14">
    <location>
        <begin position="1246"/>
        <end position="1316"/>
    </location>
</feature>
<evidence type="ECO:0000256" key="1">
    <source>
        <dbReference type="ARBA" id="ARBA00000085"/>
    </source>
</evidence>
<protein>
    <recommendedName>
        <fullName evidence="3">histidine kinase</fullName>
        <ecNumber evidence="3">2.7.13.3</ecNumber>
    </recommendedName>
</protein>
<dbReference type="Pfam" id="PF02518">
    <property type="entry name" value="HATPase_c"/>
    <property type="match status" value="1"/>
</dbReference>
<dbReference type="Gene3D" id="3.30.450.40">
    <property type="match status" value="1"/>
</dbReference>
<dbReference type="InterPro" id="IPR004358">
    <property type="entry name" value="Sig_transdc_His_kin-like_C"/>
</dbReference>
<evidence type="ECO:0000313" key="17">
    <source>
        <dbReference type="EMBL" id="MDP9799423.1"/>
    </source>
</evidence>
<evidence type="ECO:0000256" key="2">
    <source>
        <dbReference type="ARBA" id="ARBA00004236"/>
    </source>
</evidence>
<dbReference type="SMART" id="SM00448">
    <property type="entry name" value="REC"/>
    <property type="match status" value="1"/>
</dbReference>
<evidence type="ECO:0000259" key="16">
    <source>
        <dbReference type="PROSITE" id="PS50122"/>
    </source>
</evidence>
<evidence type="ECO:0000256" key="8">
    <source>
        <dbReference type="PROSITE-ProRule" id="PRU00050"/>
    </source>
</evidence>
<dbReference type="InterPro" id="IPR005467">
    <property type="entry name" value="His_kinase_dom"/>
</dbReference>
<keyword evidence="4 9" id="KW-0597">Phosphoprotein</keyword>
<dbReference type="EC" id="2.7.13.3" evidence="3"/>
<dbReference type="Pfam" id="PF08448">
    <property type="entry name" value="PAS_4"/>
    <property type="match status" value="1"/>
</dbReference>
<gene>
    <name evidence="17" type="ORF">J2S43_007935</name>
</gene>
<dbReference type="SUPFAM" id="SSF47384">
    <property type="entry name" value="Homodimeric domain of signal transducing histidine kinase"/>
    <property type="match status" value="1"/>
</dbReference>
<dbReference type="CDD" id="cd16433">
    <property type="entry name" value="CheB"/>
    <property type="match status" value="1"/>
</dbReference>
<dbReference type="PROSITE" id="PS50112">
    <property type="entry name" value="PAS"/>
    <property type="match status" value="2"/>
</dbReference>
<dbReference type="Pfam" id="PF13185">
    <property type="entry name" value="GAF_2"/>
    <property type="match status" value="1"/>
</dbReference>
<keyword evidence="8" id="KW-0378">Hydrolase</keyword>
<evidence type="ECO:0000313" key="18">
    <source>
        <dbReference type="Proteomes" id="UP001240984"/>
    </source>
</evidence>
<dbReference type="PROSITE" id="PS50109">
    <property type="entry name" value="HIS_KIN"/>
    <property type="match status" value="1"/>
</dbReference>
<dbReference type="Gene3D" id="1.10.287.130">
    <property type="match status" value="1"/>
</dbReference>
<dbReference type="PROSITE" id="PS50110">
    <property type="entry name" value="RESPONSE_REGULATORY"/>
    <property type="match status" value="1"/>
</dbReference>
<keyword evidence="8" id="KW-0145">Chemotaxis</keyword>
<dbReference type="PROSITE" id="PS50122">
    <property type="entry name" value="CHEB"/>
    <property type="match status" value="1"/>
</dbReference>
<dbReference type="PANTHER" id="PTHR43547:SF2">
    <property type="entry name" value="HYBRID SIGNAL TRANSDUCTION HISTIDINE KINASE C"/>
    <property type="match status" value="1"/>
</dbReference>
<dbReference type="CDD" id="cd00082">
    <property type="entry name" value="HisKA"/>
    <property type="match status" value="1"/>
</dbReference>
<dbReference type="Gene3D" id="3.30.450.20">
    <property type="entry name" value="PAS domain"/>
    <property type="match status" value="3"/>
</dbReference>
<dbReference type="InterPro" id="IPR001610">
    <property type="entry name" value="PAC"/>
</dbReference>
<dbReference type="SMART" id="SM00387">
    <property type="entry name" value="HATPase_c"/>
    <property type="match status" value="1"/>
</dbReference>
<keyword evidence="11" id="KW-0812">Transmembrane</keyword>
<keyword evidence="5" id="KW-0808">Transferase</keyword>
<dbReference type="InterPro" id="IPR036097">
    <property type="entry name" value="HisK_dim/P_sf"/>
</dbReference>
<keyword evidence="11" id="KW-0472">Membrane</keyword>
<evidence type="ECO:0000256" key="11">
    <source>
        <dbReference type="SAM" id="Phobius"/>
    </source>
</evidence>
<evidence type="ECO:0000256" key="5">
    <source>
        <dbReference type="ARBA" id="ARBA00022679"/>
    </source>
</evidence>
<evidence type="ECO:0000256" key="6">
    <source>
        <dbReference type="ARBA" id="ARBA00022777"/>
    </source>
</evidence>
<feature type="domain" description="Response regulatory" evidence="13">
    <location>
        <begin position="821"/>
        <end position="936"/>
    </location>
</feature>
<feature type="domain" description="PAC" evidence="15">
    <location>
        <begin position="1189"/>
        <end position="1241"/>
    </location>
</feature>
<dbReference type="Pfam" id="PF01339">
    <property type="entry name" value="CheB_methylest"/>
    <property type="match status" value="1"/>
</dbReference>
<feature type="modified residue" description="4-aspartylphosphate" evidence="9">
    <location>
        <position position="869"/>
    </location>
</feature>
<dbReference type="SMART" id="SM00086">
    <property type="entry name" value="PAC"/>
    <property type="match status" value="2"/>
</dbReference>
<dbReference type="SMART" id="SM00065">
    <property type="entry name" value="GAF"/>
    <property type="match status" value="1"/>
</dbReference>
<dbReference type="InterPro" id="IPR003018">
    <property type="entry name" value="GAF"/>
</dbReference>
<feature type="active site" evidence="8">
    <location>
        <position position="45"/>
    </location>
</feature>
<keyword evidence="6" id="KW-0418">Kinase</keyword>
<evidence type="ECO:0000256" key="3">
    <source>
        <dbReference type="ARBA" id="ARBA00012438"/>
    </source>
</evidence>
<feature type="domain" description="Histidine kinase" evidence="12">
    <location>
        <begin position="548"/>
        <end position="765"/>
    </location>
</feature>
<keyword evidence="11" id="KW-1133">Transmembrane helix</keyword>
<comment type="subcellular location">
    <subcellularLocation>
        <location evidence="2">Cell membrane</location>
    </subcellularLocation>
</comment>
<evidence type="ECO:0000259" key="13">
    <source>
        <dbReference type="PROSITE" id="PS50110"/>
    </source>
</evidence>
<dbReference type="SMART" id="SM00091">
    <property type="entry name" value="PAS"/>
    <property type="match status" value="2"/>
</dbReference>
<dbReference type="CDD" id="cd00130">
    <property type="entry name" value="PAS"/>
    <property type="match status" value="2"/>
</dbReference>
<comment type="catalytic activity">
    <reaction evidence="1">
        <text>ATP + protein L-histidine = ADP + protein N-phospho-L-histidine.</text>
        <dbReference type="EC" id="2.7.13.3"/>
    </reaction>
</comment>
<dbReference type="Gene3D" id="3.30.565.10">
    <property type="entry name" value="Histidine kinase-like ATPase, C-terminal domain"/>
    <property type="match status" value="1"/>
</dbReference>
<dbReference type="InterPro" id="IPR003661">
    <property type="entry name" value="HisK_dim/P_dom"/>
</dbReference>
<evidence type="ECO:0000256" key="4">
    <source>
        <dbReference type="ARBA" id="ARBA00022553"/>
    </source>
</evidence>
<dbReference type="SMART" id="SM00388">
    <property type="entry name" value="HisKA"/>
    <property type="match status" value="1"/>
</dbReference>
<keyword evidence="18" id="KW-1185">Reference proteome</keyword>
<dbReference type="Proteomes" id="UP001240984">
    <property type="component" value="Unassembled WGS sequence"/>
</dbReference>
<dbReference type="RefSeq" id="WP_306838290.1">
    <property type="nucleotide sequence ID" value="NZ_JAUSRA010000001.1"/>
</dbReference>
<evidence type="ECO:0000256" key="7">
    <source>
        <dbReference type="ARBA" id="ARBA00023012"/>
    </source>
</evidence>
<dbReference type="InterPro" id="IPR035909">
    <property type="entry name" value="CheB_C"/>
</dbReference>
<dbReference type="Pfam" id="PF01590">
    <property type="entry name" value="GAF"/>
    <property type="match status" value="1"/>
</dbReference>
<accession>A0ABT9N6V0</accession>
<evidence type="ECO:0000259" key="14">
    <source>
        <dbReference type="PROSITE" id="PS50112"/>
    </source>
</evidence>
<dbReference type="InterPro" id="IPR035965">
    <property type="entry name" value="PAS-like_dom_sf"/>
</dbReference>
<proteinExistence type="predicted"/>
<dbReference type="SUPFAM" id="SSF55781">
    <property type="entry name" value="GAF domain-like"/>
    <property type="match status" value="2"/>
</dbReference>
<dbReference type="InterPro" id="IPR003594">
    <property type="entry name" value="HATPase_dom"/>
</dbReference>
<dbReference type="PROSITE" id="PS50113">
    <property type="entry name" value="PAC"/>
    <property type="match status" value="1"/>
</dbReference>
<dbReference type="Pfam" id="PF00512">
    <property type="entry name" value="HisKA"/>
    <property type="match status" value="1"/>
</dbReference>
<sequence length="1363" mass="146940">MDDRPQRESVRVVALVTSAGGLQALTVVLRGLPADLPVPVVVQQHLGSQGSQLVAILRQRSDHDIDWARDGAPLLPGHVWVTPGRRRLEILPDGSCVVGREDLQARDRPHDALLSSLADSYGGGALVVVLTGMGRDGAAGVRAVKQAGGIVIAQSEDTAEQPSMPRAAAEAGADLVLPLHEIATVVRDVVAGRPLPRPRAEIEAARELFAGPGPARARLRTMDWSATALGAVSGWPAERRELVRLVLASPLPMLLALGPEQIQIANDAHAPRVADPSMQGAPARDTPARDREAGASHIDRLLTTGEPWWYEDRLIESVRDGRRDEAYFTGSCTPVFEGGVVAGYLGMSVETTERVLAQRRLTVLHALTRLAGADRDDVLQEVGDALGENPRDLPFALVYLDDGTPARTAGLAVAVGVEAEGATAPRTIPSAGGHPLWPVGQVLTGGRPALVDDLRARLPELHAGPWPETSEEALVLPLPGVADGPPVGVLIAGLSPRLALDAPYRSFLELAAGQIAVALAEAGARDLERQRLERLADLDRAKTEFYSNVSHEFRTPLTLMLGPLDEAVRRAGDLPDEVATELQVAQRNARRLLRMVGTLLDFSEVDAGRLRARFIDTDLAALTGEIAAMFRGAAEAAGLELTVDAPALPRPVRVDPEMWEKIVSNLLSNALKFTWTGGVGLTLRALPMHAELVVRDTGVGIPRDQLTHLFKRFHRVPQTRGRTHEGSGIGLALVDELVRRHHGRVRVTSSADAGTTVTVWIPLGGRRVTDPGATAPRTGEVAAAMAHEALQWDARRNQATLGLEEPGEPRDLPAGRMAGARVLVVDDNADMRDYLTRLLGFTWHVTAASDGEEALALARREPPDLVLADVMMPALDGFGLLSAIRADPALAGTPVVLVTARAGEATAIEGLLAGADDYVVKPFTARELVARVAAQLEVAGMRRRLAATDAYRLALSDALRSCEDPTVIQQRAVSMLARQLRVDNVHFAEVDHAAGTIHVRAEDGPAGTSFLGSFPLDQWGGGLLARTLGVGITLVVRDVTTHDIDEAGRTAWLSVGARAVVEVPLVHDGRWLGHVAVLQEKPREWTADEIALVEETAARTWAFLQQARAEAALRESERRFRTVADAVPALIWQNDARGENVFANRCFRDFTGLPGSEISGERWQALVHPDEADAYVAGYLTAVRDRVPWDERNRLRRFDGSWRTFDNYASPLFGADGTFLGHVGVSVDVTEQSAATAALAERTAQLENLFRTLTEAVGQTVWTTDADGRVVEDSPSWRAFTGQTVDEWTGWGWVDAVHPDDRAHAVRQWQDAVTAGTPVDTRFRLRHAASGGWHLTHVRAIPLRHADGTVRGWLGMNTDLGRG</sequence>
<dbReference type="InterPro" id="IPR011006">
    <property type="entry name" value="CheY-like_superfamily"/>
</dbReference>
<feature type="domain" description="CheB-type methylesterase" evidence="16">
    <location>
        <begin position="6"/>
        <end position="173"/>
    </location>
</feature>
<dbReference type="SUPFAM" id="SSF55874">
    <property type="entry name" value="ATPase domain of HSP90 chaperone/DNA topoisomerase II/histidine kinase"/>
    <property type="match status" value="1"/>
</dbReference>
<dbReference type="InterPro" id="IPR001789">
    <property type="entry name" value="Sig_transdc_resp-reg_receiver"/>
</dbReference>
<dbReference type="PRINTS" id="PR00344">
    <property type="entry name" value="BCTRLSENSOR"/>
</dbReference>
<dbReference type="Gene3D" id="3.40.50.180">
    <property type="entry name" value="Methylesterase CheB, C-terminal domain"/>
    <property type="match status" value="1"/>
</dbReference>
<dbReference type="EMBL" id="JAUSRA010000001">
    <property type="protein sequence ID" value="MDP9799423.1"/>
    <property type="molecule type" value="Genomic_DNA"/>
</dbReference>
<dbReference type="NCBIfam" id="TIGR00229">
    <property type="entry name" value="sensory_box"/>
    <property type="match status" value="2"/>
</dbReference>
<dbReference type="Gene3D" id="3.40.50.2300">
    <property type="match status" value="1"/>
</dbReference>
<dbReference type="InterPro" id="IPR000700">
    <property type="entry name" value="PAS-assoc_C"/>
</dbReference>
<dbReference type="Pfam" id="PF00072">
    <property type="entry name" value="Response_reg"/>
    <property type="match status" value="1"/>
</dbReference>